<sequence>MADLAVSDPAVSPSTAPLATAAGWLRRHPAVAATHAAGGRLLAQPAAPTLPADRAAREVAHAAGLAALGPVDWAAVADRVAVLDGAAHAAMGATLAGAGLFTAAGTVHSTAEVLAALAVAPRHRRVARRWLRELARVGVLTAVDRAAYRAERPCTAGGLDADLARLDAAAAGLGHGEQMGQFLARCARSLPELLRDEVTVQQLMFPDGRTDTADSTYRDNLASRYVNGVAAATLCHAAAWHADDTPLRVLEIGAGVGGTSAVVIPALADSPSAVDYRFTDVSPFFLGVGREMFGRWPWVRYGRCDVNGDLAAQGYPAGSVDVVLAANVLHNAVDTAALMAALYRLLAPGGWLVFIDTSREHPQIMTSTEFLMSPPAADPDARFADGRAERDQIFPTVAQWRAAAAGAGFDPLWALPGGGHPVAALGQHVHVARTRLRPDPAGLRRFLAGRLPDPPQVTVAPTLPDPR</sequence>
<proteinExistence type="predicted"/>
<evidence type="ECO:0000259" key="1">
    <source>
        <dbReference type="Pfam" id="PF08242"/>
    </source>
</evidence>
<dbReference type="CDD" id="cd02440">
    <property type="entry name" value="AdoMet_MTases"/>
    <property type="match status" value="1"/>
</dbReference>
<dbReference type="EMBL" id="BMQB01000009">
    <property type="protein sequence ID" value="GGK04863.1"/>
    <property type="molecule type" value="Genomic_DNA"/>
</dbReference>
<evidence type="ECO:0000313" key="2">
    <source>
        <dbReference type="EMBL" id="GGK04863.1"/>
    </source>
</evidence>
<reference evidence="2" key="1">
    <citation type="journal article" date="2014" name="Int. J. Syst. Evol. Microbiol.">
        <title>Complete genome sequence of Corynebacterium casei LMG S-19264T (=DSM 44701T), isolated from a smear-ripened cheese.</title>
        <authorList>
            <consortium name="US DOE Joint Genome Institute (JGI-PGF)"/>
            <person name="Walter F."/>
            <person name="Albersmeier A."/>
            <person name="Kalinowski J."/>
            <person name="Ruckert C."/>
        </authorList>
    </citation>
    <scope>NUCLEOTIDE SEQUENCE</scope>
    <source>
        <strain evidence="2">JCM 3090</strain>
    </source>
</reference>
<dbReference type="Proteomes" id="UP000649739">
    <property type="component" value="Unassembled WGS sequence"/>
</dbReference>
<dbReference type="RefSeq" id="WP_189171592.1">
    <property type="nucleotide sequence ID" value="NZ_BMQB01000009.1"/>
</dbReference>
<dbReference type="GO" id="GO:0008168">
    <property type="term" value="F:methyltransferase activity"/>
    <property type="evidence" value="ECO:0007669"/>
    <property type="project" value="TreeGrafter"/>
</dbReference>
<dbReference type="Pfam" id="PF08242">
    <property type="entry name" value="Methyltransf_12"/>
    <property type="match status" value="1"/>
</dbReference>
<dbReference type="Gene3D" id="3.40.50.150">
    <property type="entry name" value="Vaccinia Virus protein VP39"/>
    <property type="match status" value="1"/>
</dbReference>
<dbReference type="PANTHER" id="PTHR42912">
    <property type="entry name" value="METHYLTRANSFERASE"/>
    <property type="match status" value="1"/>
</dbReference>
<organism evidence="2 3">
    <name type="scientific">Pilimelia anulata</name>
    <dbReference type="NCBI Taxonomy" id="53371"/>
    <lineage>
        <taxon>Bacteria</taxon>
        <taxon>Bacillati</taxon>
        <taxon>Actinomycetota</taxon>
        <taxon>Actinomycetes</taxon>
        <taxon>Micromonosporales</taxon>
        <taxon>Micromonosporaceae</taxon>
        <taxon>Pilimelia</taxon>
    </lineage>
</organism>
<protein>
    <recommendedName>
        <fullName evidence="1">Methyltransferase type 12 domain-containing protein</fullName>
    </recommendedName>
</protein>
<dbReference type="InterPro" id="IPR013217">
    <property type="entry name" value="Methyltransf_12"/>
</dbReference>
<dbReference type="InterPro" id="IPR050508">
    <property type="entry name" value="Methyltransf_Superfamily"/>
</dbReference>
<dbReference type="InterPro" id="IPR029063">
    <property type="entry name" value="SAM-dependent_MTases_sf"/>
</dbReference>
<evidence type="ECO:0000313" key="3">
    <source>
        <dbReference type="Proteomes" id="UP000649739"/>
    </source>
</evidence>
<gene>
    <name evidence="2" type="ORF">GCM10010123_38560</name>
</gene>
<keyword evidence="3" id="KW-1185">Reference proteome</keyword>
<comment type="caution">
    <text evidence="2">The sequence shown here is derived from an EMBL/GenBank/DDBJ whole genome shotgun (WGS) entry which is preliminary data.</text>
</comment>
<name>A0A8J3BCY3_9ACTN</name>
<dbReference type="SUPFAM" id="SSF53335">
    <property type="entry name" value="S-adenosyl-L-methionine-dependent methyltransferases"/>
    <property type="match status" value="1"/>
</dbReference>
<accession>A0A8J3BCY3</accession>
<dbReference type="AlphaFoldDB" id="A0A8J3BCY3"/>
<reference evidence="2" key="2">
    <citation type="submission" date="2020-09" db="EMBL/GenBank/DDBJ databases">
        <authorList>
            <person name="Sun Q."/>
            <person name="Ohkuma M."/>
        </authorList>
    </citation>
    <scope>NUCLEOTIDE SEQUENCE</scope>
    <source>
        <strain evidence="2">JCM 3090</strain>
    </source>
</reference>
<feature type="domain" description="Methyltransferase type 12" evidence="1">
    <location>
        <begin position="250"/>
        <end position="352"/>
    </location>
</feature>